<dbReference type="Proteomes" id="UP000689195">
    <property type="component" value="Unassembled WGS sequence"/>
</dbReference>
<comment type="caution">
    <text evidence="1">The sequence shown here is derived from an EMBL/GenBank/DDBJ whole genome shotgun (WGS) entry which is preliminary data.</text>
</comment>
<accession>A0A8S1SVQ3</accession>
<gene>
    <name evidence="1" type="ORF">PPENT_87.1.T0130022</name>
</gene>
<proteinExistence type="predicted"/>
<evidence type="ECO:0000313" key="1">
    <source>
        <dbReference type="EMBL" id="CAD8144093.1"/>
    </source>
</evidence>
<sequence length="75" mass="9249">MVYSEKRYDWVDRDANGVKNFELIYMNQEEWKKLLNRNYVQGDLNLPGRLEQKERKSRIAEIQMKNKFFDKQDVF</sequence>
<name>A0A8S1SVQ3_9CILI</name>
<protein>
    <submittedName>
        <fullName evidence="1">Uncharacterized protein</fullName>
    </submittedName>
</protein>
<keyword evidence="2" id="KW-1185">Reference proteome</keyword>
<dbReference type="AlphaFoldDB" id="A0A8S1SVQ3"/>
<evidence type="ECO:0000313" key="2">
    <source>
        <dbReference type="Proteomes" id="UP000689195"/>
    </source>
</evidence>
<reference evidence="1" key="1">
    <citation type="submission" date="2021-01" db="EMBL/GenBank/DDBJ databases">
        <authorList>
            <consortium name="Genoscope - CEA"/>
            <person name="William W."/>
        </authorList>
    </citation>
    <scope>NUCLEOTIDE SEQUENCE</scope>
</reference>
<organism evidence="1 2">
    <name type="scientific">Paramecium pentaurelia</name>
    <dbReference type="NCBI Taxonomy" id="43138"/>
    <lineage>
        <taxon>Eukaryota</taxon>
        <taxon>Sar</taxon>
        <taxon>Alveolata</taxon>
        <taxon>Ciliophora</taxon>
        <taxon>Intramacronucleata</taxon>
        <taxon>Oligohymenophorea</taxon>
        <taxon>Peniculida</taxon>
        <taxon>Parameciidae</taxon>
        <taxon>Paramecium</taxon>
    </lineage>
</organism>
<dbReference type="EMBL" id="CAJJDO010000013">
    <property type="protein sequence ID" value="CAD8144093.1"/>
    <property type="molecule type" value="Genomic_DNA"/>
</dbReference>